<accession>A0A1N6YZB8</accession>
<protein>
    <submittedName>
        <fullName evidence="3">Uncharacterized protein</fullName>
    </submittedName>
</protein>
<dbReference type="RefSeq" id="WP_175614100.1">
    <property type="nucleotide sequence ID" value="NZ_FTMG01000005.1"/>
</dbReference>
<dbReference type="AlphaFoldDB" id="A0A1N6YZB8"/>
<dbReference type="Proteomes" id="UP000548326">
    <property type="component" value="Unassembled WGS sequence"/>
</dbReference>
<dbReference type="Proteomes" id="UP000541583">
    <property type="component" value="Unassembled WGS sequence"/>
</dbReference>
<feature type="compositionally biased region" description="Low complexity" evidence="1">
    <location>
        <begin position="1"/>
        <end position="17"/>
    </location>
</feature>
<name>A0A1N6YZB8_9SPHI</name>
<evidence type="ECO:0000313" key="4">
    <source>
        <dbReference type="Proteomes" id="UP000541583"/>
    </source>
</evidence>
<evidence type="ECO:0000313" key="2">
    <source>
        <dbReference type="EMBL" id="MBB6109915.1"/>
    </source>
</evidence>
<evidence type="ECO:0000313" key="5">
    <source>
        <dbReference type="Proteomes" id="UP000548326"/>
    </source>
</evidence>
<feature type="region of interest" description="Disordered" evidence="1">
    <location>
        <begin position="1"/>
        <end position="49"/>
    </location>
</feature>
<dbReference type="EMBL" id="JACHCA010000021">
    <property type="protein sequence ID" value="MBB6131223.1"/>
    <property type="molecule type" value="Genomic_DNA"/>
</dbReference>
<sequence length="49" mass="5584">MNTSASKKTGKKTTVPKPTKELQTDPPISERDEVKKAEERTNKHQKHKP</sequence>
<feature type="compositionally biased region" description="Basic and acidic residues" evidence="1">
    <location>
        <begin position="18"/>
        <end position="42"/>
    </location>
</feature>
<evidence type="ECO:0000256" key="1">
    <source>
        <dbReference type="SAM" id="MobiDB-lite"/>
    </source>
</evidence>
<organism evidence="3 5">
    <name type="scientific">Mucilaginibacter lappiensis</name>
    <dbReference type="NCBI Taxonomy" id="354630"/>
    <lineage>
        <taxon>Bacteria</taxon>
        <taxon>Pseudomonadati</taxon>
        <taxon>Bacteroidota</taxon>
        <taxon>Sphingobacteriia</taxon>
        <taxon>Sphingobacteriales</taxon>
        <taxon>Sphingobacteriaceae</taxon>
        <taxon>Mucilaginibacter</taxon>
    </lineage>
</organism>
<comment type="caution">
    <text evidence="3">The sequence shown here is derived from an EMBL/GenBank/DDBJ whole genome shotgun (WGS) entry which is preliminary data.</text>
</comment>
<gene>
    <name evidence="3" type="ORF">HDF22_005374</name>
    <name evidence="2" type="ORF">HDF23_002664</name>
</gene>
<keyword evidence="4" id="KW-1185">Reference proteome</keyword>
<dbReference type="EMBL" id="JACHCB010000005">
    <property type="protein sequence ID" value="MBB6109915.1"/>
    <property type="molecule type" value="Genomic_DNA"/>
</dbReference>
<proteinExistence type="predicted"/>
<reference evidence="4 5" key="1">
    <citation type="submission" date="2020-08" db="EMBL/GenBank/DDBJ databases">
        <title>Genomic Encyclopedia of Type Strains, Phase IV (KMG-V): Genome sequencing to study the core and pangenomes of soil and plant-associated prokaryotes.</title>
        <authorList>
            <person name="Whitman W."/>
        </authorList>
    </citation>
    <scope>NUCLEOTIDE SEQUENCE [LARGE SCALE GENOMIC DNA]</scope>
    <source>
        <strain evidence="2 4">ANJLi2</strain>
        <strain evidence="3 5">MP601</strain>
    </source>
</reference>
<evidence type="ECO:0000313" key="3">
    <source>
        <dbReference type="EMBL" id="MBB6131223.1"/>
    </source>
</evidence>